<evidence type="ECO:0008006" key="4">
    <source>
        <dbReference type="Google" id="ProtNLM"/>
    </source>
</evidence>
<dbReference type="OrthoDB" id="1115230at2"/>
<organism evidence="2 3">
    <name type="scientific">Algoriphagus faecimaris</name>
    <dbReference type="NCBI Taxonomy" id="686796"/>
    <lineage>
        <taxon>Bacteria</taxon>
        <taxon>Pseudomonadati</taxon>
        <taxon>Bacteroidota</taxon>
        <taxon>Cytophagia</taxon>
        <taxon>Cytophagales</taxon>
        <taxon>Cyclobacteriaceae</taxon>
        <taxon>Algoriphagus</taxon>
    </lineage>
</organism>
<proteinExistence type="predicted"/>
<evidence type="ECO:0000313" key="3">
    <source>
        <dbReference type="Proteomes" id="UP000199060"/>
    </source>
</evidence>
<evidence type="ECO:0000313" key="2">
    <source>
        <dbReference type="EMBL" id="SDD02925.1"/>
    </source>
</evidence>
<dbReference type="InterPro" id="IPR032286">
    <property type="entry name" value="DUF4837"/>
</dbReference>
<sequence length="366" mass="41349">MKTNFWIVSLVLISMTWMACESSSGSNSNSTKPKARGSIGEIILVIDSAKYAGPVGDALKDIFESDLPGMIRSESKFKVNTVDPRAMTRMLRMSTNLIYVTTFDDRGSASQVINSQFSKESKEKALNDPSLYSLRVEDEFAVGQEVLYLFGNTEPQLIENLKKNAARLQNLFEVRERGRLEKAILARKSSEANNEAKNNLGIEINVPVSYQIAKSEPGFLWVRQPTPTANRADISLFFHVEDYVSEEQTFPENILKIRDSITGKHVFGDPEDPTSYVVTEKQIVPAFRNMVINDNFTTEIRASWKTNNLSMGGSYLGYLMIDEEKGKLYYIEGFVYYPNEVHRDALREIETILLKTDVSWTPEEGA</sequence>
<evidence type="ECO:0000256" key="1">
    <source>
        <dbReference type="SAM" id="SignalP"/>
    </source>
</evidence>
<keyword evidence="1" id="KW-0732">Signal</keyword>
<dbReference type="PROSITE" id="PS51257">
    <property type="entry name" value="PROKAR_LIPOPROTEIN"/>
    <property type="match status" value="1"/>
</dbReference>
<dbReference type="AlphaFoldDB" id="A0A1G6RFZ5"/>
<protein>
    <recommendedName>
        <fullName evidence="4">DUF4837 domain-containing protein</fullName>
    </recommendedName>
</protein>
<reference evidence="3" key="1">
    <citation type="submission" date="2016-10" db="EMBL/GenBank/DDBJ databases">
        <authorList>
            <person name="Varghese N."/>
            <person name="Submissions S."/>
        </authorList>
    </citation>
    <scope>NUCLEOTIDE SEQUENCE [LARGE SCALE GENOMIC DNA]</scope>
    <source>
        <strain evidence="3">DSM 23095</strain>
    </source>
</reference>
<dbReference type="STRING" id="686796.SAMN04488104_101282"/>
<feature type="signal peptide" evidence="1">
    <location>
        <begin position="1"/>
        <end position="19"/>
    </location>
</feature>
<dbReference type="RefSeq" id="WP_087938837.1">
    <property type="nucleotide sequence ID" value="NZ_FNAC01000012.1"/>
</dbReference>
<name>A0A1G6RFZ5_9BACT</name>
<dbReference type="EMBL" id="FNAC01000012">
    <property type="protein sequence ID" value="SDD02925.1"/>
    <property type="molecule type" value="Genomic_DNA"/>
</dbReference>
<gene>
    <name evidence="2" type="ORF">SAMN04488104_101282</name>
</gene>
<dbReference type="Proteomes" id="UP000199060">
    <property type="component" value="Unassembled WGS sequence"/>
</dbReference>
<keyword evidence="3" id="KW-1185">Reference proteome</keyword>
<accession>A0A1G6RFZ5</accession>
<dbReference type="Pfam" id="PF16125">
    <property type="entry name" value="DUF4837"/>
    <property type="match status" value="1"/>
</dbReference>
<feature type="chain" id="PRO_5011432024" description="DUF4837 domain-containing protein" evidence="1">
    <location>
        <begin position="20"/>
        <end position="366"/>
    </location>
</feature>